<feature type="transmembrane region" description="Helical" evidence="1">
    <location>
        <begin position="7"/>
        <end position="28"/>
    </location>
</feature>
<dbReference type="AlphaFoldDB" id="A0A1E7FGX4"/>
<proteinExistence type="predicted"/>
<name>A0A1E7FGX4_9STRA</name>
<organism evidence="2 3">
    <name type="scientific">Fragilariopsis cylindrus CCMP1102</name>
    <dbReference type="NCBI Taxonomy" id="635003"/>
    <lineage>
        <taxon>Eukaryota</taxon>
        <taxon>Sar</taxon>
        <taxon>Stramenopiles</taxon>
        <taxon>Ochrophyta</taxon>
        <taxon>Bacillariophyta</taxon>
        <taxon>Bacillariophyceae</taxon>
        <taxon>Bacillariophycidae</taxon>
        <taxon>Bacillariales</taxon>
        <taxon>Bacillariaceae</taxon>
        <taxon>Fragilariopsis</taxon>
    </lineage>
</organism>
<dbReference type="InParanoid" id="A0A1E7FGX4"/>
<protein>
    <submittedName>
        <fullName evidence="2">Uncharacterized protein</fullName>
    </submittedName>
</protein>
<keyword evidence="1" id="KW-1133">Transmembrane helix</keyword>
<evidence type="ECO:0000313" key="2">
    <source>
        <dbReference type="EMBL" id="OEU17397.1"/>
    </source>
</evidence>
<evidence type="ECO:0000256" key="1">
    <source>
        <dbReference type="SAM" id="Phobius"/>
    </source>
</evidence>
<dbReference type="OrthoDB" id="50716at2759"/>
<dbReference type="KEGG" id="fcy:FRACYDRAFT_268682"/>
<evidence type="ECO:0000313" key="3">
    <source>
        <dbReference type="Proteomes" id="UP000095751"/>
    </source>
</evidence>
<feature type="transmembrane region" description="Helical" evidence="1">
    <location>
        <begin position="34"/>
        <end position="55"/>
    </location>
</feature>
<accession>A0A1E7FGX4</accession>
<dbReference type="Proteomes" id="UP000095751">
    <property type="component" value="Unassembled WGS sequence"/>
</dbReference>
<keyword evidence="1" id="KW-0812">Transmembrane</keyword>
<keyword evidence="3" id="KW-1185">Reference proteome</keyword>
<reference evidence="2 3" key="1">
    <citation type="submission" date="2016-09" db="EMBL/GenBank/DDBJ databases">
        <title>Extensive genetic diversity and differential bi-allelic expression allows diatom success in the polar Southern Ocean.</title>
        <authorList>
            <consortium name="DOE Joint Genome Institute"/>
            <person name="Mock T."/>
            <person name="Otillar R.P."/>
            <person name="Strauss J."/>
            <person name="Dupont C."/>
            <person name="Frickenhaus S."/>
            <person name="Maumus F."/>
            <person name="Mcmullan M."/>
            <person name="Sanges R."/>
            <person name="Schmutz J."/>
            <person name="Toseland A."/>
            <person name="Valas R."/>
            <person name="Veluchamy A."/>
            <person name="Ward B.J."/>
            <person name="Allen A."/>
            <person name="Barry K."/>
            <person name="Falciatore A."/>
            <person name="Ferrante M."/>
            <person name="Fortunato A.E."/>
            <person name="Gloeckner G."/>
            <person name="Gruber A."/>
            <person name="Hipkin R."/>
            <person name="Janech M."/>
            <person name="Kroth P."/>
            <person name="Leese F."/>
            <person name="Lindquist E."/>
            <person name="Lyon B.R."/>
            <person name="Martin J."/>
            <person name="Mayer C."/>
            <person name="Parker M."/>
            <person name="Quesneville H."/>
            <person name="Raymond J."/>
            <person name="Uhlig C."/>
            <person name="Valentin K.U."/>
            <person name="Worden A.Z."/>
            <person name="Armbrust E.V."/>
            <person name="Bowler C."/>
            <person name="Green B."/>
            <person name="Moulton V."/>
            <person name="Van Oosterhout C."/>
            <person name="Grigoriev I."/>
        </authorList>
    </citation>
    <scope>NUCLEOTIDE SEQUENCE [LARGE SCALE GENOMIC DNA]</scope>
    <source>
        <strain evidence="2 3">CCMP1102</strain>
    </source>
</reference>
<feature type="transmembrane region" description="Helical" evidence="1">
    <location>
        <begin position="67"/>
        <end position="93"/>
    </location>
</feature>
<gene>
    <name evidence="2" type="ORF">FRACYDRAFT_268682</name>
</gene>
<dbReference type="EMBL" id="KV784357">
    <property type="protein sequence ID" value="OEU17397.1"/>
    <property type="molecule type" value="Genomic_DNA"/>
</dbReference>
<sequence length="128" mass="14201">MDTRKGVLAVDTINIFGILFSLLLNSVIYHERSFGGVLAGLLGTLLSVIGVFGALKFDIRASGIATLGFSFCLLMDMIGLHLIGVIIDIILIYPHAYFSYEVYRGVMTKETYKKEEYLMEGIPKFPDV</sequence>
<keyword evidence="1" id="KW-0472">Membrane</keyword>